<evidence type="ECO:0000313" key="2">
    <source>
        <dbReference type="EMBL" id="EGT31596.1"/>
    </source>
</evidence>
<evidence type="ECO:0000256" key="1">
    <source>
        <dbReference type="SAM" id="MobiDB-lite"/>
    </source>
</evidence>
<feature type="compositionally biased region" description="Low complexity" evidence="1">
    <location>
        <begin position="67"/>
        <end position="85"/>
    </location>
</feature>
<reference evidence="3" key="1">
    <citation type="submission" date="2011-07" db="EMBL/GenBank/DDBJ databases">
        <authorList>
            <consortium name="Caenorhabditis brenneri Sequencing and Analysis Consortium"/>
            <person name="Wilson R.K."/>
        </authorList>
    </citation>
    <scope>NUCLEOTIDE SEQUENCE [LARGE SCALE GENOMIC DNA]</scope>
    <source>
        <strain evidence="3">PB2801</strain>
    </source>
</reference>
<sequence>MSGHILHWMLPVKHQMFLIELEGHCNRESCIRVDGVERAHTKSQHNRHPNQSQPIRSQTSWGSSTYNNGNWSNDQQNNGNYRNGGNKLASTDEILEAIDRESLTRATTITGMIRRTHTARFCIPLAEKGLEDTVPGDF</sequence>
<dbReference type="HOGENOM" id="CLU_1857012_0_0_1"/>
<name>G0NHZ2_CAEBE</name>
<dbReference type="EMBL" id="GL379887">
    <property type="protein sequence ID" value="EGT31596.1"/>
    <property type="molecule type" value="Genomic_DNA"/>
</dbReference>
<feature type="compositionally biased region" description="Polar residues" evidence="1">
    <location>
        <begin position="49"/>
        <end position="66"/>
    </location>
</feature>
<protein>
    <submittedName>
        <fullName evidence="2">Uncharacterized protein</fullName>
    </submittedName>
</protein>
<keyword evidence="3" id="KW-1185">Reference proteome</keyword>
<organism evidence="3">
    <name type="scientific">Caenorhabditis brenneri</name>
    <name type="common">Nematode worm</name>
    <dbReference type="NCBI Taxonomy" id="135651"/>
    <lineage>
        <taxon>Eukaryota</taxon>
        <taxon>Metazoa</taxon>
        <taxon>Ecdysozoa</taxon>
        <taxon>Nematoda</taxon>
        <taxon>Chromadorea</taxon>
        <taxon>Rhabditida</taxon>
        <taxon>Rhabditina</taxon>
        <taxon>Rhabditomorpha</taxon>
        <taxon>Rhabditoidea</taxon>
        <taxon>Rhabditidae</taxon>
        <taxon>Peloderinae</taxon>
        <taxon>Caenorhabditis</taxon>
    </lineage>
</organism>
<dbReference type="Proteomes" id="UP000008068">
    <property type="component" value="Unassembled WGS sequence"/>
</dbReference>
<feature type="region of interest" description="Disordered" evidence="1">
    <location>
        <begin position="41"/>
        <end position="85"/>
    </location>
</feature>
<dbReference type="InParanoid" id="G0NHZ2"/>
<proteinExistence type="predicted"/>
<evidence type="ECO:0000313" key="3">
    <source>
        <dbReference type="Proteomes" id="UP000008068"/>
    </source>
</evidence>
<accession>G0NHZ2</accession>
<dbReference type="AlphaFoldDB" id="G0NHZ2"/>
<gene>
    <name evidence="2" type="ORF">CAEBREN_11681</name>
</gene>